<dbReference type="GO" id="GO:0005509">
    <property type="term" value="F:calcium ion binding"/>
    <property type="evidence" value="ECO:0007669"/>
    <property type="project" value="InterPro"/>
</dbReference>
<dbReference type="InterPro" id="IPR011049">
    <property type="entry name" value="Serralysin-like_metalloprot_C"/>
</dbReference>
<proteinExistence type="predicted"/>
<accession>A0A3B0UKZ8</accession>
<dbReference type="PANTHER" id="PTHR38340">
    <property type="entry name" value="S-LAYER PROTEIN"/>
    <property type="match status" value="1"/>
</dbReference>
<name>A0A3B0UKZ8_9ZZZZ</name>
<comment type="subcellular location">
    <subcellularLocation>
        <location evidence="1">Secreted</location>
    </subcellularLocation>
</comment>
<dbReference type="InterPro" id="IPR050557">
    <property type="entry name" value="RTX_toxin/Mannuronan_C5-epim"/>
</dbReference>
<dbReference type="PRINTS" id="PR00313">
    <property type="entry name" value="CABNDNGRPT"/>
</dbReference>
<organism evidence="4">
    <name type="scientific">hydrothermal vent metagenome</name>
    <dbReference type="NCBI Taxonomy" id="652676"/>
    <lineage>
        <taxon>unclassified sequences</taxon>
        <taxon>metagenomes</taxon>
        <taxon>ecological metagenomes</taxon>
    </lineage>
</organism>
<protein>
    <submittedName>
        <fullName evidence="4">Alkaline phosphatase</fullName>
        <ecNumber evidence="4">3.1.3.1</ecNumber>
    </submittedName>
</protein>
<evidence type="ECO:0000256" key="3">
    <source>
        <dbReference type="SAM" id="MobiDB-lite"/>
    </source>
</evidence>
<evidence type="ECO:0000256" key="1">
    <source>
        <dbReference type="ARBA" id="ARBA00004613"/>
    </source>
</evidence>
<reference evidence="4" key="1">
    <citation type="submission" date="2018-06" db="EMBL/GenBank/DDBJ databases">
        <authorList>
            <person name="Zhirakovskaya E."/>
        </authorList>
    </citation>
    <scope>NUCLEOTIDE SEQUENCE</scope>
</reference>
<dbReference type="Pfam" id="PF00353">
    <property type="entry name" value="HemolysinCabind"/>
    <property type="match status" value="6"/>
</dbReference>
<dbReference type="AlphaFoldDB" id="A0A3B0UKZ8"/>
<dbReference type="InterPro" id="IPR018511">
    <property type="entry name" value="Hemolysin-typ_Ca-bd_CS"/>
</dbReference>
<dbReference type="EC" id="3.1.3.1" evidence="4"/>
<feature type="compositionally biased region" description="Acidic residues" evidence="3">
    <location>
        <begin position="394"/>
        <end position="406"/>
    </location>
</feature>
<dbReference type="EMBL" id="UOEO01000151">
    <property type="protein sequence ID" value="VAW20914.1"/>
    <property type="molecule type" value="Genomic_DNA"/>
</dbReference>
<dbReference type="Gene3D" id="2.150.10.10">
    <property type="entry name" value="Serralysin-like metalloprotease, C-terminal"/>
    <property type="match status" value="4"/>
</dbReference>
<keyword evidence="4" id="KW-0378">Hydrolase</keyword>
<evidence type="ECO:0000256" key="2">
    <source>
        <dbReference type="ARBA" id="ARBA00022525"/>
    </source>
</evidence>
<dbReference type="GO" id="GO:0005576">
    <property type="term" value="C:extracellular region"/>
    <property type="evidence" value="ECO:0007669"/>
    <property type="project" value="UniProtKB-SubCell"/>
</dbReference>
<evidence type="ECO:0000313" key="4">
    <source>
        <dbReference type="EMBL" id="VAW20914.1"/>
    </source>
</evidence>
<dbReference type="InterPro" id="IPR001343">
    <property type="entry name" value="Hemolysn_Ca-bd"/>
</dbReference>
<dbReference type="GO" id="GO:0004035">
    <property type="term" value="F:alkaline phosphatase activity"/>
    <property type="evidence" value="ECO:0007669"/>
    <property type="project" value="UniProtKB-EC"/>
</dbReference>
<feature type="region of interest" description="Disordered" evidence="3">
    <location>
        <begin position="389"/>
        <end position="408"/>
    </location>
</feature>
<dbReference type="PROSITE" id="PS00330">
    <property type="entry name" value="HEMOLYSIN_CALCIUM"/>
    <property type="match status" value="3"/>
</dbReference>
<dbReference type="SUPFAM" id="SSF51120">
    <property type="entry name" value="beta-Roll"/>
    <property type="match status" value="2"/>
</dbReference>
<dbReference type="PANTHER" id="PTHR38340:SF1">
    <property type="entry name" value="S-LAYER PROTEIN"/>
    <property type="match status" value="1"/>
</dbReference>
<keyword evidence="2" id="KW-0964">Secreted</keyword>
<gene>
    <name evidence="4" type="ORF">MNBD_ALPHA12-1295</name>
</gene>
<sequence>MADYTQQMARDALIIMNDKAFVEPTTYLSKTATEWSWNTGSGFDVTIKIKGSGFTYSGDNATAGNVTSVEFYVDATNDPTDYDFDVTSLQNVDITKLNLGAREFWNEVLQGDDSFTLTDYYGTPSGTSIQFGDDYASATSLAFLPPSTATDSGGNDYFVDGYDFRDLVGDIYTLAGSAGSGLLNNWAVYDAGDDYFRGQPSSNNYRAIGDAWTVGQYAILNGGNDTINSSATSGGGSMAVGDVYEQTGGTVNGGDDIIAGNSGYQGNISAYNAVGDVWKFSGGIMVGGNDFIQANNAGGIIAGDVNEASGTGTITGGNDTIIGSYQNDTIYGDVGFFNDSGSGLTITNGNDIIYGGAGRDIIYGDSDKNLGSGGNDRIFGQAGDDNIEGGAGDDFIDGGSGDDEIGGGDGNDTLSYASAMGGVNVDLGNTGYQNTVGAGRDRITSMENLEGSAFSDVLKGNTGNNYIYAGNGDDVIKGGSGGWDFISGDMGYDTVDYSALGAGVTANLMTGSATSGVGFYGADYLFSIENLKGTIFDDSLIGNNFANVIEGGKGNDILDGGAGIDMVSYVSSDAGVTVSLALQGSSQNTINSGVDILNNFEDIMGSDWMDKLTGNAGANTIWGGSGNDTIDGGAGTDTAAYWNPSASHELVSYGGTIGVISKPGTTDGTDRLTNIENLRFSDGIIAASSIKAFDPLQYIAGYDDLINAFGANQQAGFDHYVPQGFNEGRARDSFDGLQYIAGYDDLINAGFGVDENRAAEHYIIAGRGEGRARDSFDGLQYIAGNTDLINAGFGVDENRAAEHYIIAGRGEGRARDNFDEAAYLSSLADATVADFNNDGNVDGSEAARYYIEHYFDVV</sequence>